<gene>
    <name evidence="2" type="ORF">PENSUB_6429</name>
</gene>
<evidence type="ECO:0000313" key="3">
    <source>
        <dbReference type="Proteomes" id="UP000186955"/>
    </source>
</evidence>
<feature type="region of interest" description="Disordered" evidence="1">
    <location>
        <begin position="18"/>
        <end position="51"/>
    </location>
</feature>
<accession>A0A1Q5U1S9</accession>
<dbReference type="Proteomes" id="UP000186955">
    <property type="component" value="Unassembled WGS sequence"/>
</dbReference>
<dbReference type="STRING" id="1316194.A0A1Q5U1S9"/>
<dbReference type="EMBL" id="MNBE01000598">
    <property type="protein sequence ID" value="OKP06439.1"/>
    <property type="molecule type" value="Genomic_DNA"/>
</dbReference>
<name>A0A1Q5U1S9_9EURO</name>
<reference evidence="2 3" key="1">
    <citation type="submission" date="2016-10" db="EMBL/GenBank/DDBJ databases">
        <title>Genome sequence of the ascomycete fungus Penicillium subrubescens.</title>
        <authorList>
            <person name="De Vries R.P."/>
            <person name="Peng M."/>
            <person name="Dilokpimol A."/>
            <person name="Hilden K."/>
            <person name="Makela M.R."/>
            <person name="Grigoriev I."/>
            <person name="Riley R."/>
            <person name="Granchi Z."/>
        </authorList>
    </citation>
    <scope>NUCLEOTIDE SEQUENCE [LARGE SCALE GENOMIC DNA]</scope>
    <source>
        <strain evidence="2 3">CBS 132785</strain>
    </source>
</reference>
<sequence>MDSIHARDHADYFTCERDSISTSKVAAVPSASPSPPSSRPKEDHPGQMKTGPQFFAGVLVRVPLPPSPEPAQCNTARASPKMIHSVRPISDRPVEKQPRVGMGRVIPKKFVPPNPRDMPQVLFPLTGHREFTLLPIPRFVRENDPRQFLIYADGACSNMVA</sequence>
<evidence type="ECO:0000256" key="1">
    <source>
        <dbReference type="SAM" id="MobiDB-lite"/>
    </source>
</evidence>
<dbReference type="OrthoDB" id="407198at2759"/>
<comment type="caution">
    <text evidence="2">The sequence shown here is derived from an EMBL/GenBank/DDBJ whole genome shotgun (WGS) entry which is preliminary data.</text>
</comment>
<feature type="compositionally biased region" description="Basic and acidic residues" evidence="1">
    <location>
        <begin position="89"/>
        <end position="98"/>
    </location>
</feature>
<feature type="region of interest" description="Disordered" evidence="1">
    <location>
        <begin position="66"/>
        <end position="113"/>
    </location>
</feature>
<evidence type="ECO:0000313" key="2">
    <source>
        <dbReference type="EMBL" id="OKP06439.1"/>
    </source>
</evidence>
<organism evidence="2 3">
    <name type="scientific">Penicillium subrubescens</name>
    <dbReference type="NCBI Taxonomy" id="1316194"/>
    <lineage>
        <taxon>Eukaryota</taxon>
        <taxon>Fungi</taxon>
        <taxon>Dikarya</taxon>
        <taxon>Ascomycota</taxon>
        <taxon>Pezizomycotina</taxon>
        <taxon>Eurotiomycetes</taxon>
        <taxon>Eurotiomycetidae</taxon>
        <taxon>Eurotiales</taxon>
        <taxon>Aspergillaceae</taxon>
        <taxon>Penicillium</taxon>
    </lineage>
</organism>
<keyword evidence="3" id="KW-1185">Reference proteome</keyword>
<proteinExistence type="predicted"/>
<dbReference type="AlphaFoldDB" id="A0A1Q5U1S9"/>
<protein>
    <submittedName>
        <fullName evidence="2">Uncharacterized protein</fullName>
    </submittedName>
</protein>